<dbReference type="GO" id="GO:0080044">
    <property type="term" value="F:quercetin 7-O-glucosyltransferase activity"/>
    <property type="evidence" value="ECO:0007669"/>
    <property type="project" value="TreeGrafter"/>
</dbReference>
<feature type="coiled-coil region" evidence="4">
    <location>
        <begin position="851"/>
        <end position="878"/>
    </location>
</feature>
<dbReference type="PANTHER" id="PTHR11926:SF1395">
    <property type="entry name" value="GLYCOSYLTRANSFERASE"/>
    <property type="match status" value="1"/>
</dbReference>
<organism evidence="5">
    <name type="scientific">Fagus sylvatica</name>
    <name type="common">Beechnut</name>
    <dbReference type="NCBI Taxonomy" id="28930"/>
    <lineage>
        <taxon>Eukaryota</taxon>
        <taxon>Viridiplantae</taxon>
        <taxon>Streptophyta</taxon>
        <taxon>Embryophyta</taxon>
        <taxon>Tracheophyta</taxon>
        <taxon>Spermatophyta</taxon>
        <taxon>Magnoliopsida</taxon>
        <taxon>eudicotyledons</taxon>
        <taxon>Gunneridae</taxon>
        <taxon>Pentapetalae</taxon>
        <taxon>rosids</taxon>
        <taxon>fabids</taxon>
        <taxon>Fagales</taxon>
        <taxon>Fagaceae</taxon>
        <taxon>Fagus</taxon>
    </lineage>
</organism>
<dbReference type="FunFam" id="3.40.50.2000:FF:000138">
    <property type="entry name" value="Glycosyltransferase"/>
    <property type="match status" value="2"/>
</dbReference>
<sequence>MDPTGAEPSTVLHVVAFPFPLQGHINAMMSLCKILSSRKHSLLITFVVTEEWLGCIGSDPKPDNIRFASIPNVIERAMAVDFSGFMEVVMTKMEPLFEQLLDRLEPPVARIIADFELQWPVSFGVRRNIPVASLWTMSATFFSVLHHYYVFTQAQPQHLQPVPYFRDHGDEQVKDIAGISSTHLEDLRTVFYENDPQGMKTVMECISKASKAQHLLVNSVYELEPQAFDSLKAIFPFPVYPIGPATRYLELEHSPSTTSDNVPDYLKWLDSQPTSSVLYISLGSFFVLPVAQMDEFAAAFRNSGVRFLWVAREEASRLKESCGDKGFVVPWCDQLRVLCHPSVGGFWSHCGWNSTQEAIYAGIPMLTFPLFLDQVPNSRQIVEDWKIGWKLKRAKVGSDYLVAKEDIFEPIQRTSNHITAAYWPDRQINIPRTNPGMDSVKAEPATVCHVAAMPYPSRGHINAMMNLCKILASKTNNIIITFVVTEEWLGIIGSEPKPDNIRFGSIPNVLTSELVRAADVNAFFESTMTKLEAPFERLLDRLEPPATVIVADTFLFWAVGVGNRRNIPVASFWPVPASMFTIFQHFNLLPQNGHFPPLDISANKGDERIDYIPGISSIRLVDLPSSIVLGHQQMLHRVLEALSWVTKTQYLLFNSIYELESQVIDVLKEDLPVPVYTIGPIIPYFNHGENSSVSSNHNDLNYLEWLDCQPRSSVLYISMGSFLLVSGSQMNEIAAGLCDSDVRFLWVARGETCRLKEVCGDMGLIVPWCDQLRVLSHSAIGGFWTHCGWNSTQEGVFCGVPLLTFPIAVDQIQNSKLIVEDWKIGWRVKQDVRGESLVIREEISRLVQKFMNLESDEVKEMRKRASELQQICQRAIAEKGSSENNINAFSEDLSKCAGC</sequence>
<keyword evidence="2" id="KW-0328">Glycosyltransferase</keyword>
<name>A0A2N9F6W9_FAGSY</name>
<dbReference type="FunFam" id="3.40.50.2000:FF:000152">
    <property type="entry name" value="Glycosyltransferase"/>
    <property type="match status" value="1"/>
</dbReference>
<dbReference type="AlphaFoldDB" id="A0A2N9F6W9"/>
<evidence type="ECO:0000313" key="5">
    <source>
        <dbReference type="EMBL" id="SPC86667.1"/>
    </source>
</evidence>
<dbReference type="PANTHER" id="PTHR11926">
    <property type="entry name" value="GLUCOSYL/GLUCURONOSYL TRANSFERASES"/>
    <property type="match status" value="1"/>
</dbReference>
<evidence type="ECO:0000256" key="4">
    <source>
        <dbReference type="SAM" id="Coils"/>
    </source>
</evidence>
<protein>
    <recommendedName>
        <fullName evidence="6">UDP-glycosyltransferases domain-containing protein</fullName>
    </recommendedName>
</protein>
<dbReference type="GO" id="GO:0080043">
    <property type="term" value="F:quercetin 3-O-glucosyltransferase activity"/>
    <property type="evidence" value="ECO:0007669"/>
    <property type="project" value="TreeGrafter"/>
</dbReference>
<keyword evidence="4" id="KW-0175">Coiled coil</keyword>
<dbReference type="InterPro" id="IPR002213">
    <property type="entry name" value="UDP_glucos_trans"/>
</dbReference>
<accession>A0A2N9F6W9</accession>
<proteinExistence type="inferred from homology"/>
<gene>
    <name evidence="5" type="ORF">FSB_LOCUS14549</name>
</gene>
<dbReference type="Gene3D" id="3.40.50.2000">
    <property type="entry name" value="Glycogen Phosphorylase B"/>
    <property type="match status" value="4"/>
</dbReference>
<dbReference type="CDD" id="cd03784">
    <property type="entry name" value="GT1_Gtf-like"/>
    <property type="match status" value="2"/>
</dbReference>
<reference evidence="5" key="1">
    <citation type="submission" date="2018-02" db="EMBL/GenBank/DDBJ databases">
        <authorList>
            <person name="Cohen D.B."/>
            <person name="Kent A.D."/>
        </authorList>
    </citation>
    <scope>NUCLEOTIDE SEQUENCE</scope>
</reference>
<evidence type="ECO:0008006" key="6">
    <source>
        <dbReference type="Google" id="ProtNLM"/>
    </source>
</evidence>
<keyword evidence="3" id="KW-0808">Transferase</keyword>
<evidence type="ECO:0000256" key="2">
    <source>
        <dbReference type="ARBA" id="ARBA00022676"/>
    </source>
</evidence>
<evidence type="ECO:0000256" key="3">
    <source>
        <dbReference type="ARBA" id="ARBA00022679"/>
    </source>
</evidence>
<dbReference type="SUPFAM" id="SSF53756">
    <property type="entry name" value="UDP-Glycosyltransferase/glycogen phosphorylase"/>
    <property type="match status" value="2"/>
</dbReference>
<dbReference type="Pfam" id="PF00201">
    <property type="entry name" value="UDPGT"/>
    <property type="match status" value="2"/>
</dbReference>
<evidence type="ECO:0000256" key="1">
    <source>
        <dbReference type="ARBA" id="ARBA00009995"/>
    </source>
</evidence>
<comment type="similarity">
    <text evidence="1">Belongs to the UDP-glycosyltransferase family.</text>
</comment>
<dbReference type="EMBL" id="OIVN01000868">
    <property type="protein sequence ID" value="SPC86667.1"/>
    <property type="molecule type" value="Genomic_DNA"/>
</dbReference>